<dbReference type="AlphaFoldDB" id="A0A2M8WSF6"/>
<dbReference type="Pfam" id="PF07811">
    <property type="entry name" value="TadE"/>
    <property type="match status" value="1"/>
</dbReference>
<dbReference type="NCBIfam" id="NF041390">
    <property type="entry name" value="TadE_Rv3655c"/>
    <property type="match status" value="1"/>
</dbReference>
<evidence type="ECO:0000313" key="3">
    <source>
        <dbReference type="Proteomes" id="UP000231586"/>
    </source>
</evidence>
<dbReference type="EMBL" id="PGTZ01000007">
    <property type="protein sequence ID" value="PJI93875.1"/>
    <property type="molecule type" value="Genomic_DNA"/>
</dbReference>
<feature type="domain" description="TadE-like" evidence="1">
    <location>
        <begin position="7"/>
        <end position="49"/>
    </location>
</feature>
<dbReference type="Proteomes" id="UP000231586">
    <property type="component" value="Unassembled WGS sequence"/>
</dbReference>
<reference evidence="2 3" key="1">
    <citation type="submission" date="2017-11" db="EMBL/GenBank/DDBJ databases">
        <title>Genomic Encyclopedia of Archaeal and Bacterial Type Strains, Phase II (KMG-II): From Individual Species to Whole Genera.</title>
        <authorList>
            <person name="Goeker M."/>
        </authorList>
    </citation>
    <scope>NUCLEOTIDE SEQUENCE [LARGE SCALE GENOMIC DNA]</scope>
    <source>
        <strain evidence="2 3">DSM 22413</strain>
    </source>
</reference>
<comment type="caution">
    <text evidence="2">The sequence shown here is derived from an EMBL/GenBank/DDBJ whole genome shotgun (WGS) entry which is preliminary data.</text>
</comment>
<dbReference type="RefSeq" id="WP_100349501.1">
    <property type="nucleotide sequence ID" value="NZ_PGTZ01000007.1"/>
</dbReference>
<dbReference type="InterPro" id="IPR012495">
    <property type="entry name" value="TadE-like_dom"/>
</dbReference>
<accession>A0A2M8WSF6</accession>
<evidence type="ECO:0000259" key="1">
    <source>
        <dbReference type="Pfam" id="PF07811"/>
    </source>
</evidence>
<keyword evidence="3" id="KW-1185">Reference proteome</keyword>
<evidence type="ECO:0000313" key="2">
    <source>
        <dbReference type="EMBL" id="PJI93875.1"/>
    </source>
</evidence>
<name>A0A2M8WSF6_9MICO</name>
<gene>
    <name evidence="2" type="ORF">CLV34_1355</name>
</gene>
<dbReference type="InterPro" id="IPR049790">
    <property type="entry name" value="Rv3655c/TadE"/>
</dbReference>
<protein>
    <submittedName>
        <fullName evidence="2">TadE-like protein</fullName>
    </submittedName>
</protein>
<proteinExistence type="predicted"/>
<organism evidence="2 3">
    <name type="scientific">Luteimicrobium subarcticum</name>
    <dbReference type="NCBI Taxonomy" id="620910"/>
    <lineage>
        <taxon>Bacteria</taxon>
        <taxon>Bacillati</taxon>
        <taxon>Actinomycetota</taxon>
        <taxon>Actinomycetes</taxon>
        <taxon>Micrococcales</taxon>
        <taxon>Luteimicrobium</taxon>
    </lineage>
</organism>
<sequence length="113" mass="11270">MRDRERGSVTAELAVALPAVVLVLVVVLTVGSASSAHLRALDAARTGARAAALGDDDAAVVADARHVAGAGAEVSTRRDADWVTVTVTAPVVGGWSGFGPLRASATASALVEP</sequence>